<comment type="caution">
    <text evidence="2">The sequence shown here is derived from an EMBL/GenBank/DDBJ whole genome shotgun (WGS) entry which is preliminary data.</text>
</comment>
<feature type="region of interest" description="Disordered" evidence="1">
    <location>
        <begin position="32"/>
        <end position="63"/>
    </location>
</feature>
<sequence length="63" mass="7343">MLKNRLKGVPETHFRRLIDYWRNEAVKAAIKENNEQPTQAEMFVETRQSAKGTPLDEDTLDVI</sequence>
<reference evidence="2 3" key="1">
    <citation type="journal article" date="2023" name="Plants (Basel)">
        <title>Bridging the Gap: Combining Genomics and Transcriptomics Approaches to Understand Stylosanthes scabra, an Orphan Legume from the Brazilian Caatinga.</title>
        <authorList>
            <person name="Ferreira-Neto J.R.C."/>
            <person name="da Silva M.D."/>
            <person name="Binneck E."/>
            <person name="de Melo N.F."/>
            <person name="da Silva R.H."/>
            <person name="de Melo A.L.T.M."/>
            <person name="Pandolfi V."/>
            <person name="Bustamante F.O."/>
            <person name="Brasileiro-Vidal A.C."/>
            <person name="Benko-Iseppon A.M."/>
        </authorList>
    </citation>
    <scope>NUCLEOTIDE SEQUENCE [LARGE SCALE GENOMIC DNA]</scope>
    <source>
        <tissue evidence="2">Leaves</tissue>
    </source>
</reference>
<dbReference type="EMBL" id="JASCZI010242165">
    <property type="protein sequence ID" value="MED6209922.1"/>
    <property type="molecule type" value="Genomic_DNA"/>
</dbReference>
<name>A0ABU6YHM4_9FABA</name>
<evidence type="ECO:0000313" key="3">
    <source>
        <dbReference type="Proteomes" id="UP001341840"/>
    </source>
</evidence>
<keyword evidence="3" id="KW-1185">Reference proteome</keyword>
<evidence type="ECO:0000256" key="1">
    <source>
        <dbReference type="SAM" id="MobiDB-lite"/>
    </source>
</evidence>
<dbReference type="Proteomes" id="UP001341840">
    <property type="component" value="Unassembled WGS sequence"/>
</dbReference>
<evidence type="ECO:0000313" key="2">
    <source>
        <dbReference type="EMBL" id="MED6209922.1"/>
    </source>
</evidence>
<feature type="non-terminal residue" evidence="2">
    <location>
        <position position="63"/>
    </location>
</feature>
<accession>A0ABU6YHM4</accession>
<protein>
    <submittedName>
        <fullName evidence="2">Uncharacterized protein</fullName>
    </submittedName>
</protein>
<gene>
    <name evidence="2" type="ORF">PIB30_059367</name>
</gene>
<proteinExistence type="predicted"/>
<organism evidence="2 3">
    <name type="scientific">Stylosanthes scabra</name>
    <dbReference type="NCBI Taxonomy" id="79078"/>
    <lineage>
        <taxon>Eukaryota</taxon>
        <taxon>Viridiplantae</taxon>
        <taxon>Streptophyta</taxon>
        <taxon>Embryophyta</taxon>
        <taxon>Tracheophyta</taxon>
        <taxon>Spermatophyta</taxon>
        <taxon>Magnoliopsida</taxon>
        <taxon>eudicotyledons</taxon>
        <taxon>Gunneridae</taxon>
        <taxon>Pentapetalae</taxon>
        <taxon>rosids</taxon>
        <taxon>fabids</taxon>
        <taxon>Fabales</taxon>
        <taxon>Fabaceae</taxon>
        <taxon>Papilionoideae</taxon>
        <taxon>50 kb inversion clade</taxon>
        <taxon>dalbergioids sensu lato</taxon>
        <taxon>Dalbergieae</taxon>
        <taxon>Pterocarpus clade</taxon>
        <taxon>Stylosanthes</taxon>
    </lineage>
</organism>